<dbReference type="GO" id="GO:0000387">
    <property type="term" value="P:spliceosomal snRNP assembly"/>
    <property type="evidence" value="ECO:0007669"/>
    <property type="project" value="InterPro"/>
</dbReference>
<dbReference type="PANTHER" id="PTHR12794:SF0">
    <property type="entry name" value="GEM-ASSOCIATED PROTEIN 2"/>
    <property type="match status" value="1"/>
</dbReference>
<evidence type="ECO:0000256" key="1">
    <source>
        <dbReference type="ARBA" id="ARBA00025758"/>
    </source>
</evidence>
<dbReference type="EMBL" id="KZ451974">
    <property type="protein sequence ID" value="PKA56287.1"/>
    <property type="molecule type" value="Genomic_DNA"/>
</dbReference>
<dbReference type="InterPro" id="IPR035426">
    <property type="entry name" value="Gemin2/Brr1"/>
</dbReference>
<comment type="similarity">
    <text evidence="1">Belongs to the gemin-2 family.</text>
</comment>
<proteinExistence type="inferred from homology"/>
<dbReference type="Pfam" id="PF04938">
    <property type="entry name" value="SIP1"/>
    <property type="match status" value="1"/>
</dbReference>
<accession>A0A2I0AL70</accession>
<name>A0A2I0AL70_9ASPA</name>
<dbReference type="STRING" id="1088818.A0A2I0AL70"/>
<dbReference type="PANTHER" id="PTHR12794">
    <property type="entry name" value="GEMIN2"/>
    <property type="match status" value="1"/>
</dbReference>
<evidence type="ECO:0000313" key="3">
    <source>
        <dbReference type="Proteomes" id="UP000236161"/>
    </source>
</evidence>
<reference evidence="2 3" key="1">
    <citation type="journal article" date="2017" name="Nature">
        <title>The Apostasia genome and the evolution of orchids.</title>
        <authorList>
            <person name="Zhang G.Q."/>
            <person name="Liu K.W."/>
            <person name="Li Z."/>
            <person name="Lohaus R."/>
            <person name="Hsiao Y.Y."/>
            <person name="Niu S.C."/>
            <person name="Wang J.Y."/>
            <person name="Lin Y.C."/>
            <person name="Xu Q."/>
            <person name="Chen L.J."/>
            <person name="Yoshida K."/>
            <person name="Fujiwara S."/>
            <person name="Wang Z.W."/>
            <person name="Zhang Y.Q."/>
            <person name="Mitsuda N."/>
            <person name="Wang M."/>
            <person name="Liu G.H."/>
            <person name="Pecoraro L."/>
            <person name="Huang H.X."/>
            <person name="Xiao X.J."/>
            <person name="Lin M."/>
            <person name="Wu X.Y."/>
            <person name="Wu W.L."/>
            <person name="Chen Y.Y."/>
            <person name="Chang S.B."/>
            <person name="Sakamoto S."/>
            <person name="Ohme-Takagi M."/>
            <person name="Yagi M."/>
            <person name="Zeng S.J."/>
            <person name="Shen C.Y."/>
            <person name="Yeh C.M."/>
            <person name="Luo Y.B."/>
            <person name="Tsai W.C."/>
            <person name="Van de Peer Y."/>
            <person name="Liu Z.J."/>
        </authorList>
    </citation>
    <scope>NUCLEOTIDE SEQUENCE [LARGE SCALE GENOMIC DNA]</scope>
    <source>
        <strain evidence="3">cv. Shenzhen</strain>
        <tissue evidence="2">Stem</tissue>
    </source>
</reference>
<evidence type="ECO:0008006" key="4">
    <source>
        <dbReference type="Google" id="ProtNLM"/>
    </source>
</evidence>
<organism evidence="2 3">
    <name type="scientific">Apostasia shenzhenica</name>
    <dbReference type="NCBI Taxonomy" id="1088818"/>
    <lineage>
        <taxon>Eukaryota</taxon>
        <taxon>Viridiplantae</taxon>
        <taxon>Streptophyta</taxon>
        <taxon>Embryophyta</taxon>
        <taxon>Tracheophyta</taxon>
        <taxon>Spermatophyta</taxon>
        <taxon>Magnoliopsida</taxon>
        <taxon>Liliopsida</taxon>
        <taxon>Asparagales</taxon>
        <taxon>Orchidaceae</taxon>
        <taxon>Apostasioideae</taxon>
        <taxon>Apostasia</taxon>
    </lineage>
</organism>
<dbReference type="Gene3D" id="1.20.58.1070">
    <property type="match status" value="1"/>
</dbReference>
<evidence type="ECO:0000313" key="2">
    <source>
        <dbReference type="EMBL" id="PKA56287.1"/>
    </source>
</evidence>
<sequence length="361" mass="40493">MSSRNEWVDGAKRRIYSRSEMEAFRFVNVDRQRRAWMEVYDGLDAVVASEYNGLRIPHGQTKRIQWSLERKNASGKNDDSEAAGEVFFSNKTKNSGTYTSDADASFGEILVDYESCTKDKLYSENESVNEFEDVIDEDDDSEGEFDSIQRPAFVVEGDPDFESGPPLDGLEYLRRVRWEAAHIPKVKVAHLNLSELSGKQTPYMPHIPDIAECPPNLLPSEAWEDTFLIGFSKLREAFSVYEHSNNLSPQKLSECKHRPRGDPTLTSLLSIDVMSRASMLRNAIHSFETSSSLSRAECLWLYALCVTVDVPLDADTCASLRCLLRKCSSLVAAKSVLDDEVAMLSILIAIAGKYFGQSGNQ</sequence>
<dbReference type="GO" id="GO:0005634">
    <property type="term" value="C:nucleus"/>
    <property type="evidence" value="ECO:0007669"/>
    <property type="project" value="TreeGrafter"/>
</dbReference>
<dbReference type="Proteomes" id="UP000236161">
    <property type="component" value="Unassembled WGS sequence"/>
</dbReference>
<gene>
    <name evidence="2" type="ORF">AXF42_Ash011217</name>
</gene>
<dbReference type="OrthoDB" id="428895at2759"/>
<dbReference type="AlphaFoldDB" id="A0A2I0AL70"/>
<keyword evidence="3" id="KW-1185">Reference proteome</keyword>
<dbReference type="GO" id="GO:0032797">
    <property type="term" value="C:SMN complex"/>
    <property type="evidence" value="ECO:0007669"/>
    <property type="project" value="TreeGrafter"/>
</dbReference>
<protein>
    <recommendedName>
        <fullName evidence="4">Gem-associated protein 2</fullName>
    </recommendedName>
</protein>